<dbReference type="EMBL" id="MU006350">
    <property type="protein sequence ID" value="KAF2845270.1"/>
    <property type="molecule type" value="Genomic_DNA"/>
</dbReference>
<feature type="region of interest" description="Disordered" evidence="1">
    <location>
        <begin position="110"/>
        <end position="160"/>
    </location>
</feature>
<proteinExistence type="predicted"/>
<dbReference type="AlphaFoldDB" id="A0A6A7APP0"/>
<feature type="compositionally biased region" description="Polar residues" evidence="1">
    <location>
        <begin position="32"/>
        <end position="47"/>
    </location>
</feature>
<accession>A0A6A7APP0</accession>
<evidence type="ECO:0000256" key="1">
    <source>
        <dbReference type="SAM" id="MobiDB-lite"/>
    </source>
</evidence>
<keyword evidence="3" id="KW-1185">Reference proteome</keyword>
<protein>
    <submittedName>
        <fullName evidence="2">Uncharacterized protein</fullName>
    </submittedName>
</protein>
<name>A0A6A7APP0_9PLEO</name>
<organism evidence="2 3">
    <name type="scientific">Plenodomus tracheiphilus IPT5</name>
    <dbReference type="NCBI Taxonomy" id="1408161"/>
    <lineage>
        <taxon>Eukaryota</taxon>
        <taxon>Fungi</taxon>
        <taxon>Dikarya</taxon>
        <taxon>Ascomycota</taxon>
        <taxon>Pezizomycotina</taxon>
        <taxon>Dothideomycetes</taxon>
        <taxon>Pleosporomycetidae</taxon>
        <taxon>Pleosporales</taxon>
        <taxon>Pleosporineae</taxon>
        <taxon>Leptosphaeriaceae</taxon>
        <taxon>Plenodomus</taxon>
    </lineage>
</organism>
<feature type="compositionally biased region" description="Basic and acidic residues" evidence="1">
    <location>
        <begin position="147"/>
        <end position="160"/>
    </location>
</feature>
<dbReference type="Proteomes" id="UP000799423">
    <property type="component" value="Unassembled WGS sequence"/>
</dbReference>
<evidence type="ECO:0000313" key="2">
    <source>
        <dbReference type="EMBL" id="KAF2845270.1"/>
    </source>
</evidence>
<sequence>MSFYLPRANPPLQIIQYGGPPMPKQTSRRNPTKAPSGQNSPKSNTEMENNEDPAPASDAVEVIDLTCSVGERGSEVNGSGHGREGDVGSYDDFVCQNENDGEEYMRIFREYTDDESPNQPAPSGDISQENTVVVEDSQSSLDTDSGDSYKDDAPIQKGDRLGFSNISTLECHGRVHNGAGPRVADLLQSGQSAY</sequence>
<dbReference type="OrthoDB" id="3692853at2759"/>
<evidence type="ECO:0000313" key="3">
    <source>
        <dbReference type="Proteomes" id="UP000799423"/>
    </source>
</evidence>
<feature type="region of interest" description="Disordered" evidence="1">
    <location>
        <begin position="1"/>
        <end position="95"/>
    </location>
</feature>
<reference evidence="2" key="1">
    <citation type="submission" date="2020-01" db="EMBL/GenBank/DDBJ databases">
        <authorList>
            <consortium name="DOE Joint Genome Institute"/>
            <person name="Haridas S."/>
            <person name="Albert R."/>
            <person name="Binder M."/>
            <person name="Bloem J."/>
            <person name="Labutti K."/>
            <person name="Salamov A."/>
            <person name="Andreopoulos B."/>
            <person name="Baker S.E."/>
            <person name="Barry K."/>
            <person name="Bills G."/>
            <person name="Bluhm B.H."/>
            <person name="Cannon C."/>
            <person name="Castanera R."/>
            <person name="Culley D.E."/>
            <person name="Daum C."/>
            <person name="Ezra D."/>
            <person name="Gonzalez J.B."/>
            <person name="Henrissat B."/>
            <person name="Kuo A."/>
            <person name="Liang C."/>
            <person name="Lipzen A."/>
            <person name="Lutzoni F."/>
            <person name="Magnuson J."/>
            <person name="Mondo S."/>
            <person name="Nolan M."/>
            <person name="Ohm R."/>
            <person name="Pangilinan J."/>
            <person name="Park H.-J."/>
            <person name="Ramirez L."/>
            <person name="Alfaro M."/>
            <person name="Sun H."/>
            <person name="Tritt A."/>
            <person name="Yoshinaga Y."/>
            <person name="Zwiers L.-H."/>
            <person name="Turgeon B.G."/>
            <person name="Goodwin S.B."/>
            <person name="Spatafora J.W."/>
            <person name="Crous P.W."/>
            <person name="Grigoriev I.V."/>
        </authorList>
    </citation>
    <scope>NUCLEOTIDE SEQUENCE</scope>
    <source>
        <strain evidence="2">IPT5</strain>
    </source>
</reference>
<feature type="compositionally biased region" description="Polar residues" evidence="1">
    <location>
        <begin position="125"/>
        <end position="143"/>
    </location>
</feature>
<gene>
    <name evidence="2" type="ORF">T440DRAFT_522781</name>
</gene>